<dbReference type="InterPro" id="IPR032369">
    <property type="entry name" value="DUF4872"/>
</dbReference>
<dbReference type="InterPro" id="IPR026935">
    <property type="entry name" value="BtrH_N"/>
</dbReference>
<feature type="domain" description="Butirosin biosynthesis protein H N-terminal" evidence="1">
    <location>
        <begin position="16"/>
        <end position="149"/>
    </location>
</feature>
<feature type="domain" description="DUF4872" evidence="2">
    <location>
        <begin position="160"/>
        <end position="339"/>
    </location>
</feature>
<gene>
    <name evidence="3" type="ordered locus">Tcur_4571</name>
</gene>
<proteinExistence type="predicted"/>
<dbReference type="RefSeq" id="WP_012854876.1">
    <property type="nucleotide sequence ID" value="NC_013510.1"/>
</dbReference>
<dbReference type="KEGG" id="tcu:Tcur_4571"/>
<organism evidence="3 4">
    <name type="scientific">Thermomonospora curvata (strain ATCC 19995 / DSM 43183 / JCM 3096 / KCTC 9072 / NBRC 15933 / NCIMB 10081 / Henssen B9)</name>
    <dbReference type="NCBI Taxonomy" id="471852"/>
    <lineage>
        <taxon>Bacteria</taxon>
        <taxon>Bacillati</taxon>
        <taxon>Actinomycetota</taxon>
        <taxon>Actinomycetes</taxon>
        <taxon>Streptosporangiales</taxon>
        <taxon>Thermomonosporaceae</taxon>
        <taxon>Thermomonospora</taxon>
    </lineage>
</organism>
<dbReference type="Pfam" id="PF16169">
    <property type="entry name" value="DUF4872"/>
    <property type="match status" value="1"/>
</dbReference>
<evidence type="ECO:0008006" key="5">
    <source>
        <dbReference type="Google" id="ProtNLM"/>
    </source>
</evidence>
<protein>
    <recommendedName>
        <fullName evidence="5">PRTRC system protein E</fullName>
    </recommendedName>
</protein>
<keyword evidence="4" id="KW-1185">Reference proteome</keyword>
<dbReference type="EMBL" id="CP001738">
    <property type="protein sequence ID" value="ACZ00095.1"/>
    <property type="molecule type" value="Genomic_DNA"/>
</dbReference>
<evidence type="ECO:0000313" key="4">
    <source>
        <dbReference type="Proteomes" id="UP000001918"/>
    </source>
</evidence>
<dbReference type="AlphaFoldDB" id="D1A5A9"/>
<dbReference type="eggNOG" id="COG4990">
    <property type="taxonomic scope" value="Bacteria"/>
</dbReference>
<evidence type="ECO:0000313" key="3">
    <source>
        <dbReference type="EMBL" id="ACZ00095.1"/>
    </source>
</evidence>
<sequence>MAPVMIRDYPHRLGGHCGSGALRDLIEWAGLGWGGPPGEALVFGLGGGLSFHLMHLPGMTPSFYLGGRSADLELDLCRRLGIAVEKRQTGDPAEAWSWVTAELDAGRPVMVWADIIHLPYLRVRLSNSRHDLVVVGYDEQAGIAYVADNDREDIQQVPLDALAKARDSRGFPGPNRHATFPMRFPEKLPDLLPVAREAAACSAANLRDGRDGLHGLLPGRVGYTGGLEGIERFAAEIARWPDELDPDALSGAYRALRVFIEKAGTGGGLFRRLQAGFCHEVAERTGETSFQVAAEAYDACAETWSRLAAAATAPEPDREEIAKIASDLPVLEERAARALAVAGQG</sequence>
<name>D1A5A9_THECD</name>
<evidence type="ECO:0000259" key="1">
    <source>
        <dbReference type="Pfam" id="PF14399"/>
    </source>
</evidence>
<dbReference type="Proteomes" id="UP000001918">
    <property type="component" value="Chromosome"/>
</dbReference>
<evidence type="ECO:0000259" key="2">
    <source>
        <dbReference type="Pfam" id="PF16169"/>
    </source>
</evidence>
<dbReference type="Pfam" id="PF14399">
    <property type="entry name" value="BtrH_N"/>
    <property type="match status" value="1"/>
</dbReference>
<dbReference type="Gene3D" id="3.90.70.10">
    <property type="entry name" value="Cysteine proteinases"/>
    <property type="match status" value="1"/>
</dbReference>
<accession>D1A5A9</accession>
<dbReference type="HOGENOM" id="CLU_069568_0_0_11"/>
<reference evidence="3 4" key="1">
    <citation type="journal article" date="2011" name="Stand. Genomic Sci.">
        <title>Complete genome sequence of Thermomonospora curvata type strain (B9).</title>
        <authorList>
            <person name="Chertkov O."/>
            <person name="Sikorski J."/>
            <person name="Nolan M."/>
            <person name="Lapidus A."/>
            <person name="Lucas S."/>
            <person name="Del Rio T.G."/>
            <person name="Tice H."/>
            <person name="Cheng J.F."/>
            <person name="Goodwin L."/>
            <person name="Pitluck S."/>
            <person name="Liolios K."/>
            <person name="Ivanova N."/>
            <person name="Mavromatis K."/>
            <person name="Mikhailova N."/>
            <person name="Ovchinnikova G."/>
            <person name="Pati A."/>
            <person name="Chen A."/>
            <person name="Palaniappan K."/>
            <person name="Djao O.D."/>
            <person name="Land M."/>
            <person name="Hauser L."/>
            <person name="Chang Y.J."/>
            <person name="Jeffries C.D."/>
            <person name="Brettin T."/>
            <person name="Han C."/>
            <person name="Detter J.C."/>
            <person name="Rohde M."/>
            <person name="Goker M."/>
            <person name="Woyke T."/>
            <person name="Bristow J."/>
            <person name="Eisen J.A."/>
            <person name="Markowitz V."/>
            <person name="Hugenholtz P."/>
            <person name="Klenk H.P."/>
            <person name="Kyrpides N.C."/>
        </authorList>
    </citation>
    <scope>NUCLEOTIDE SEQUENCE [LARGE SCALE GENOMIC DNA]</scope>
    <source>
        <strain evidence="4">ATCC 19995 / DSM 43183 / JCM 3096 / KCTC 9072 / NBRC 15933 / NCIMB 10081 / Henssen B9</strain>
    </source>
</reference>